<proteinExistence type="predicted"/>
<name>W9GVC8_9PROT</name>
<evidence type="ECO:0000313" key="1">
    <source>
        <dbReference type="EMBL" id="EWY36397.1"/>
    </source>
</evidence>
<dbReference type="OrthoDB" id="7875466at2"/>
<accession>W9GVC8</accession>
<reference evidence="1 2" key="1">
    <citation type="submission" date="2013-08" db="EMBL/GenBank/DDBJ databases">
        <title>The genome sequence of Skermanella stibiiresistens.</title>
        <authorList>
            <person name="Zhu W."/>
            <person name="Wang G."/>
        </authorList>
    </citation>
    <scope>NUCLEOTIDE SEQUENCE [LARGE SCALE GENOMIC DNA]</scope>
    <source>
        <strain evidence="1 2">SB22</strain>
    </source>
</reference>
<dbReference type="AlphaFoldDB" id="W9GVC8"/>
<dbReference type="RefSeq" id="WP_037460754.1">
    <property type="nucleotide sequence ID" value="NZ_AVFL01000044.1"/>
</dbReference>
<organism evidence="1 2">
    <name type="scientific">Skermanella stibiiresistens SB22</name>
    <dbReference type="NCBI Taxonomy" id="1385369"/>
    <lineage>
        <taxon>Bacteria</taxon>
        <taxon>Pseudomonadati</taxon>
        <taxon>Pseudomonadota</taxon>
        <taxon>Alphaproteobacteria</taxon>
        <taxon>Rhodospirillales</taxon>
        <taxon>Azospirillaceae</taxon>
        <taxon>Skermanella</taxon>
    </lineage>
</organism>
<dbReference type="GO" id="GO:0006355">
    <property type="term" value="P:regulation of DNA-templated transcription"/>
    <property type="evidence" value="ECO:0007669"/>
    <property type="project" value="InterPro"/>
</dbReference>
<dbReference type="SUPFAM" id="SSF47598">
    <property type="entry name" value="Ribbon-helix-helix"/>
    <property type="match status" value="1"/>
</dbReference>
<protein>
    <submittedName>
        <fullName evidence="1">Uncharacterized protein</fullName>
    </submittedName>
</protein>
<sequence length="62" mass="6847">MVDGKRIEARTAAISVRVRPAVKSALEQVAKADDRTMAQYVERLIIGHLRERGVLGDVEEGD</sequence>
<dbReference type="Proteomes" id="UP000019486">
    <property type="component" value="Unassembled WGS sequence"/>
</dbReference>
<gene>
    <name evidence="1" type="ORF">N825_27000</name>
</gene>
<evidence type="ECO:0000313" key="2">
    <source>
        <dbReference type="Proteomes" id="UP000019486"/>
    </source>
</evidence>
<dbReference type="InterPro" id="IPR010985">
    <property type="entry name" value="Ribbon_hlx_hlx"/>
</dbReference>
<keyword evidence="2" id="KW-1185">Reference proteome</keyword>
<dbReference type="EMBL" id="AVFL01000044">
    <property type="protein sequence ID" value="EWY36397.1"/>
    <property type="molecule type" value="Genomic_DNA"/>
</dbReference>
<comment type="caution">
    <text evidence="1">The sequence shown here is derived from an EMBL/GenBank/DDBJ whole genome shotgun (WGS) entry which is preliminary data.</text>
</comment>